<dbReference type="RefSeq" id="WP_110063101.1">
    <property type="nucleotide sequence ID" value="NZ_QGTW01000001.1"/>
</dbReference>
<organism evidence="5 6">
    <name type="scientific">Cytobacillus oceanisediminis</name>
    <dbReference type="NCBI Taxonomy" id="665099"/>
    <lineage>
        <taxon>Bacteria</taxon>
        <taxon>Bacillati</taxon>
        <taxon>Bacillota</taxon>
        <taxon>Bacilli</taxon>
        <taxon>Bacillales</taxon>
        <taxon>Bacillaceae</taxon>
        <taxon>Cytobacillus</taxon>
    </lineage>
</organism>
<dbReference type="InterPro" id="IPR025736">
    <property type="entry name" value="PucR_C-HTH_dom"/>
</dbReference>
<comment type="caution">
    <text evidence="5">The sequence shown here is derived from an EMBL/GenBank/DDBJ whole genome shotgun (WGS) entry which is preliminary data.</text>
</comment>
<sequence>MGFLKEISQLIVENTSKIIEYPISISDNKGNIIGSSDVGRLGSFHQASLDVVERKKTISYEPDEVKDLNNVLPGVASPIMINNEPIGVLGIVGEPAEVKKYAQLVKSHVELMCHEYLKKEMSALESKTLDNLIRYLLNSQKPEDLEYSVRYGKMLGYHLDSSHSRICFLIAIDIGMDSSQSSKQETQLPDKYSWHILQNNVSEILRYYLVDNQEDILSPLTLDQFILIKAINKEETHDLFIKRMEHKIHRLFKYLEAENSYQASISIGSVKSGVHGIKDSYQAALKALIAGKRTNSSPRLFYYNDWNIIFELVGNGLNQYVKARLKEKLQDFIDHVNYPTLANTFMAYCKCNMNMSETARILFLHRNSLVYRMEKINELTGLDISRFDHCMLLYFAIKNSGISGIQESLEMNETEESFSTY</sequence>
<feature type="domain" description="PucR C-terminal helix-turn-helix" evidence="3">
    <location>
        <begin position="341"/>
        <end position="398"/>
    </location>
</feature>
<dbReference type="InterPro" id="IPR051448">
    <property type="entry name" value="CdaR-like_regulators"/>
</dbReference>
<reference evidence="5 6" key="1">
    <citation type="submission" date="2018-05" db="EMBL/GenBank/DDBJ databases">
        <title>Freshwater and sediment microbial communities from various areas in North America, analyzing microbe dynamics in response to fracking.</title>
        <authorList>
            <person name="Lamendella R."/>
        </authorList>
    </citation>
    <scope>NUCLEOTIDE SEQUENCE [LARGE SCALE GENOMIC DNA]</scope>
    <source>
        <strain evidence="5 6">15_TX</strain>
    </source>
</reference>
<evidence type="ECO:0000259" key="2">
    <source>
        <dbReference type="Pfam" id="PF05651"/>
    </source>
</evidence>
<feature type="domain" description="CdaR GGDEF-like" evidence="4">
    <location>
        <begin position="150"/>
        <end position="288"/>
    </location>
</feature>
<name>A0A2V3A5V0_9BACI</name>
<dbReference type="Pfam" id="PF05651">
    <property type="entry name" value="Diacid_rec"/>
    <property type="match status" value="1"/>
</dbReference>
<dbReference type="OrthoDB" id="9792148at2"/>
<dbReference type="Proteomes" id="UP000247150">
    <property type="component" value="Unassembled WGS sequence"/>
</dbReference>
<dbReference type="PANTHER" id="PTHR33744">
    <property type="entry name" value="CARBOHYDRATE DIACID REGULATOR"/>
    <property type="match status" value="1"/>
</dbReference>
<dbReference type="Gene3D" id="1.10.10.2840">
    <property type="entry name" value="PucR C-terminal helix-turn-helix domain"/>
    <property type="match status" value="1"/>
</dbReference>
<feature type="domain" description="Putative sugar diacid recognition" evidence="2">
    <location>
        <begin position="5"/>
        <end position="134"/>
    </location>
</feature>
<protein>
    <submittedName>
        <fullName evidence="5">Carbohydrate diacid regulator</fullName>
    </submittedName>
</protein>
<dbReference type="EMBL" id="QGTW01000001">
    <property type="protein sequence ID" value="PWW32136.1"/>
    <property type="molecule type" value="Genomic_DNA"/>
</dbReference>
<evidence type="ECO:0000313" key="6">
    <source>
        <dbReference type="Proteomes" id="UP000247150"/>
    </source>
</evidence>
<evidence type="ECO:0000259" key="4">
    <source>
        <dbReference type="Pfam" id="PF17853"/>
    </source>
</evidence>
<dbReference type="PANTHER" id="PTHR33744:SF15">
    <property type="entry name" value="CARBOHYDRATE DIACID REGULATOR"/>
    <property type="match status" value="1"/>
</dbReference>
<comment type="similarity">
    <text evidence="1">Belongs to the CdaR family.</text>
</comment>
<dbReference type="AlphaFoldDB" id="A0A2V3A5V0"/>
<dbReference type="InterPro" id="IPR041522">
    <property type="entry name" value="CdaR_GGDEF"/>
</dbReference>
<dbReference type="InterPro" id="IPR009057">
    <property type="entry name" value="Homeodomain-like_sf"/>
</dbReference>
<dbReference type="Pfam" id="PF17853">
    <property type="entry name" value="GGDEF_2"/>
    <property type="match status" value="1"/>
</dbReference>
<dbReference type="SUPFAM" id="SSF46689">
    <property type="entry name" value="Homeodomain-like"/>
    <property type="match status" value="1"/>
</dbReference>
<dbReference type="Pfam" id="PF13556">
    <property type="entry name" value="HTH_30"/>
    <property type="match status" value="1"/>
</dbReference>
<dbReference type="InterPro" id="IPR008599">
    <property type="entry name" value="Diacid_rec"/>
</dbReference>
<evidence type="ECO:0000259" key="3">
    <source>
        <dbReference type="Pfam" id="PF13556"/>
    </source>
</evidence>
<evidence type="ECO:0000256" key="1">
    <source>
        <dbReference type="ARBA" id="ARBA00006754"/>
    </source>
</evidence>
<dbReference type="InterPro" id="IPR042070">
    <property type="entry name" value="PucR_C-HTH_sf"/>
</dbReference>
<evidence type="ECO:0000313" key="5">
    <source>
        <dbReference type="EMBL" id="PWW32136.1"/>
    </source>
</evidence>
<proteinExistence type="inferred from homology"/>
<gene>
    <name evidence="5" type="ORF">DFO73_101399</name>
</gene>
<accession>A0A2V3A5V0</accession>